<protein>
    <recommendedName>
        <fullName evidence="3">Reverse transcriptase</fullName>
    </recommendedName>
</protein>
<organism evidence="2">
    <name type="scientific">Sesamum angustifolium</name>
    <dbReference type="NCBI Taxonomy" id="2727405"/>
    <lineage>
        <taxon>Eukaryota</taxon>
        <taxon>Viridiplantae</taxon>
        <taxon>Streptophyta</taxon>
        <taxon>Embryophyta</taxon>
        <taxon>Tracheophyta</taxon>
        <taxon>Spermatophyta</taxon>
        <taxon>Magnoliopsida</taxon>
        <taxon>eudicotyledons</taxon>
        <taxon>Gunneridae</taxon>
        <taxon>Pentapetalae</taxon>
        <taxon>asterids</taxon>
        <taxon>lamiids</taxon>
        <taxon>Lamiales</taxon>
        <taxon>Pedaliaceae</taxon>
        <taxon>Sesamum</taxon>
    </lineage>
</organism>
<evidence type="ECO:0000256" key="1">
    <source>
        <dbReference type="SAM" id="Phobius"/>
    </source>
</evidence>
<dbReference type="PANTHER" id="PTHR46890">
    <property type="entry name" value="NON-LTR RETROLELEMENT REVERSE TRANSCRIPTASE-LIKE PROTEIN-RELATED"/>
    <property type="match status" value="1"/>
</dbReference>
<sequence length="373" mass="41387">MLSVIRLSDSALVDAGYVGSPYTRYSRRLPQHLDRVLVPSCWLIVFPQVAAHVDHAFRVPGGGPSELAVPDDGQRRRLFGGKKRVLDGKRWGAKHAIFPFFGTEAAIPNTIFGIQHDVEYLTDPIASDSGAGVPGGDGYFFHTCWEIISENVFGAVTEFFHGVEMPKGFTATTISLISKAASPTCWSEYRPISLCNVTNKICTKLMTIHIGHVLSKVLRRKGFPQRWNGLVSNVVSHCWLSVLVNDEHAGFFHSTLSLRQGDSLSPALFVLAADYLSRGLDRLFTVHPTMYYQAPGRIRASHLAYANRPYGRNNCMVATIEICIQLLCLITVIIPRFGIASIAFEMWRSLFSSGPWVKVLFLFGTIIGLERSL</sequence>
<comment type="caution">
    <text evidence="2">The sequence shown here is derived from an EMBL/GenBank/DDBJ whole genome shotgun (WGS) entry which is preliminary data.</text>
</comment>
<reference evidence="2" key="1">
    <citation type="submission" date="2020-06" db="EMBL/GenBank/DDBJ databases">
        <authorList>
            <person name="Li T."/>
            <person name="Hu X."/>
            <person name="Zhang T."/>
            <person name="Song X."/>
            <person name="Zhang H."/>
            <person name="Dai N."/>
            <person name="Sheng W."/>
            <person name="Hou X."/>
            <person name="Wei L."/>
        </authorList>
    </citation>
    <scope>NUCLEOTIDE SEQUENCE</scope>
    <source>
        <strain evidence="2">G01</strain>
        <tissue evidence="2">Leaf</tissue>
    </source>
</reference>
<reference evidence="2" key="2">
    <citation type="journal article" date="2024" name="Plant">
        <title>Genomic evolution and insights into agronomic trait innovations of Sesamum species.</title>
        <authorList>
            <person name="Miao H."/>
            <person name="Wang L."/>
            <person name="Qu L."/>
            <person name="Liu H."/>
            <person name="Sun Y."/>
            <person name="Le M."/>
            <person name="Wang Q."/>
            <person name="Wei S."/>
            <person name="Zheng Y."/>
            <person name="Lin W."/>
            <person name="Duan Y."/>
            <person name="Cao H."/>
            <person name="Xiong S."/>
            <person name="Wang X."/>
            <person name="Wei L."/>
            <person name="Li C."/>
            <person name="Ma Q."/>
            <person name="Ju M."/>
            <person name="Zhao R."/>
            <person name="Li G."/>
            <person name="Mu C."/>
            <person name="Tian Q."/>
            <person name="Mei H."/>
            <person name="Zhang T."/>
            <person name="Gao T."/>
            <person name="Zhang H."/>
        </authorList>
    </citation>
    <scope>NUCLEOTIDE SEQUENCE</scope>
    <source>
        <strain evidence="2">G01</strain>
    </source>
</reference>
<keyword evidence="1" id="KW-0472">Membrane</keyword>
<feature type="transmembrane region" description="Helical" evidence="1">
    <location>
        <begin position="350"/>
        <end position="369"/>
    </location>
</feature>
<dbReference type="InterPro" id="IPR052343">
    <property type="entry name" value="Retrotransposon-Effector_Assoc"/>
</dbReference>
<gene>
    <name evidence="2" type="ORF">Sangu_2662700</name>
</gene>
<dbReference type="EMBL" id="JACGWK010001450">
    <property type="protein sequence ID" value="KAL0288351.1"/>
    <property type="molecule type" value="Genomic_DNA"/>
</dbReference>
<dbReference type="AlphaFoldDB" id="A0AAW2J1M3"/>
<feature type="transmembrane region" description="Helical" evidence="1">
    <location>
        <begin position="322"/>
        <end position="344"/>
    </location>
</feature>
<keyword evidence="1" id="KW-0812">Transmembrane</keyword>
<proteinExistence type="predicted"/>
<evidence type="ECO:0000313" key="2">
    <source>
        <dbReference type="EMBL" id="KAL0288351.1"/>
    </source>
</evidence>
<evidence type="ECO:0008006" key="3">
    <source>
        <dbReference type="Google" id="ProtNLM"/>
    </source>
</evidence>
<dbReference type="PANTHER" id="PTHR46890:SF28">
    <property type="entry name" value="REVERSE TRANSCRIPTASE DOMAIN-CONTAINING PROTEIN"/>
    <property type="match status" value="1"/>
</dbReference>
<name>A0AAW2J1M3_9LAMI</name>
<keyword evidence="1" id="KW-1133">Transmembrane helix</keyword>
<accession>A0AAW2J1M3</accession>